<evidence type="ECO:0000313" key="2">
    <source>
        <dbReference type="Proteomes" id="UP001430848"/>
    </source>
</evidence>
<evidence type="ECO:0000313" key="1">
    <source>
        <dbReference type="EMBL" id="KAK7712144.1"/>
    </source>
</evidence>
<keyword evidence="2" id="KW-1185">Reference proteome</keyword>
<comment type="caution">
    <text evidence="1">The sequence shown here is derived from an EMBL/GenBank/DDBJ whole genome shotgun (WGS) entry which is preliminary data.</text>
</comment>
<dbReference type="Gene3D" id="3.50.50.60">
    <property type="entry name" value="FAD/NAD(P)-binding domain"/>
    <property type="match status" value="1"/>
</dbReference>
<dbReference type="InterPro" id="IPR036188">
    <property type="entry name" value="FAD/NAD-bd_sf"/>
</dbReference>
<accession>A0ABR1NR76</accession>
<dbReference type="Proteomes" id="UP001430848">
    <property type="component" value="Unassembled WGS sequence"/>
</dbReference>
<dbReference type="EMBL" id="JAKNSF020000139">
    <property type="protein sequence ID" value="KAK7712144.1"/>
    <property type="molecule type" value="Genomic_DNA"/>
</dbReference>
<organism evidence="1 2">
    <name type="scientific">Diaporthe eres</name>
    <name type="common">Phomopsis oblonga</name>
    <dbReference type="NCBI Taxonomy" id="83184"/>
    <lineage>
        <taxon>Eukaryota</taxon>
        <taxon>Fungi</taxon>
        <taxon>Dikarya</taxon>
        <taxon>Ascomycota</taxon>
        <taxon>Pezizomycotina</taxon>
        <taxon>Sordariomycetes</taxon>
        <taxon>Sordariomycetidae</taxon>
        <taxon>Diaporthales</taxon>
        <taxon>Diaporthaceae</taxon>
        <taxon>Diaporthe</taxon>
        <taxon>Diaporthe eres species complex</taxon>
    </lineage>
</organism>
<protein>
    <recommendedName>
        <fullName evidence="3">NAD(P)/FAD-dependent oxidoreductase</fullName>
    </recommendedName>
</protein>
<gene>
    <name evidence="1" type="ORF">SLS63_012513</name>
</gene>
<proteinExistence type="predicted"/>
<sequence length="470" mass="52479">MTENIDATYLIVGAGATAIAFADTLVAETNKTAIIVDRYSRPGGHWTTAYSYVRLHQPSAYYGVNSRPLGQDAVDQVGWNKGLSELACRDEVLAYYDAVMRLTLLPSGRIQYFPKHEYLGDGSFRSILTNKTYCVGKDTRIVDATYSDVQVPSMVPPAYEVGSGIRLVTPNELPSITRPYANYTVVGAGKTGIDALLWLLGKGIDHARITWIVSRDAFFVNRASLQTGSIFIERTKAYQKATNESVAAAKSVDDLLERLLACDRLLRLDDNIWPTSYRCATVSEAELEQLRMIKSIIRKGRVRRIEVDQVTLNNGTYKPEADSLYIDCSANAIPVRDRVPIFQGHKITLQPVLGCQQVFSAAFISHVEGAYDSEELKNDLCQPIPLPYDPADLAVMQLRTLQNMAKWYQQPKTFAWIRQSRLNFMRVLLPEELDDPEKQPAVLKKLTEDSMAGSAKLKQLLSQDLAKAKV</sequence>
<evidence type="ECO:0008006" key="3">
    <source>
        <dbReference type="Google" id="ProtNLM"/>
    </source>
</evidence>
<dbReference type="SUPFAM" id="SSF51905">
    <property type="entry name" value="FAD/NAD(P)-binding domain"/>
    <property type="match status" value="1"/>
</dbReference>
<name>A0ABR1NR76_DIAER</name>
<reference evidence="1 2" key="1">
    <citation type="submission" date="2024-02" db="EMBL/GenBank/DDBJ databases">
        <title>De novo assembly and annotation of 12 fungi associated with fruit tree decline syndrome in Ontario, Canada.</title>
        <authorList>
            <person name="Sulman M."/>
            <person name="Ellouze W."/>
            <person name="Ilyukhin E."/>
        </authorList>
    </citation>
    <scope>NUCLEOTIDE SEQUENCE [LARGE SCALE GENOMIC DNA]</scope>
    <source>
        <strain evidence="1 2">M169</strain>
    </source>
</reference>